<dbReference type="AlphaFoldDB" id="A0A8T1VQQ6"/>
<protein>
    <submittedName>
        <fullName evidence="1">Uncharacterized protein</fullName>
    </submittedName>
</protein>
<organism evidence="1 2">
    <name type="scientific">Phytophthora pseudosyringae</name>
    <dbReference type="NCBI Taxonomy" id="221518"/>
    <lineage>
        <taxon>Eukaryota</taxon>
        <taxon>Sar</taxon>
        <taxon>Stramenopiles</taxon>
        <taxon>Oomycota</taxon>
        <taxon>Peronosporomycetes</taxon>
        <taxon>Peronosporales</taxon>
        <taxon>Peronosporaceae</taxon>
        <taxon>Phytophthora</taxon>
    </lineage>
</organism>
<sequence>MKKPTRSSPALASHESFDERLRDVFSFRAAIPVLNEYLLSIQIDEDDPGFLIDWDMSTLSAFVAVANNQNPARAPAWLQTVPPQITINSFADDLVHALEQVAGGALWKSVAGAKSSGPVLRNCG</sequence>
<dbReference type="Proteomes" id="UP000694044">
    <property type="component" value="Unassembled WGS sequence"/>
</dbReference>
<accession>A0A8T1VQQ6</accession>
<comment type="caution">
    <text evidence="1">The sequence shown here is derived from an EMBL/GenBank/DDBJ whole genome shotgun (WGS) entry which is preliminary data.</text>
</comment>
<name>A0A8T1VQQ6_9STRA</name>
<reference evidence="1" key="1">
    <citation type="submission" date="2021-02" db="EMBL/GenBank/DDBJ databases">
        <authorList>
            <person name="Palmer J.M."/>
        </authorList>
    </citation>
    <scope>NUCLEOTIDE SEQUENCE</scope>
    <source>
        <strain evidence="1">SCRP734</strain>
    </source>
</reference>
<proteinExistence type="predicted"/>
<evidence type="ECO:0000313" key="1">
    <source>
        <dbReference type="EMBL" id="KAG7382578.1"/>
    </source>
</evidence>
<evidence type="ECO:0000313" key="2">
    <source>
        <dbReference type="Proteomes" id="UP000694044"/>
    </source>
</evidence>
<keyword evidence="2" id="KW-1185">Reference proteome</keyword>
<dbReference type="EMBL" id="JAGDFM010000203">
    <property type="protein sequence ID" value="KAG7382578.1"/>
    <property type="molecule type" value="Genomic_DNA"/>
</dbReference>
<dbReference type="OrthoDB" id="118048at2759"/>
<gene>
    <name evidence="1" type="ORF">PHYPSEUDO_004719</name>
</gene>